<protein>
    <submittedName>
        <fullName evidence="1">Uncharacterized protein</fullName>
    </submittedName>
</protein>
<dbReference type="AlphaFoldDB" id="A0A367S020"/>
<gene>
    <name evidence="1" type="ORF">A6770_08315</name>
</gene>
<dbReference type="EMBL" id="LXQD01000012">
    <property type="protein sequence ID" value="RCJ42206.1"/>
    <property type="molecule type" value="Genomic_DNA"/>
</dbReference>
<evidence type="ECO:0000313" key="2">
    <source>
        <dbReference type="Proteomes" id="UP000252107"/>
    </source>
</evidence>
<sequence>MVSNQITSHQSNLKYCLGMLVALLAWPQPEAIAQSLNVPEPTQIYQLSTPQQVIVPPQQLGEITPAPVSETVMNPQDLLAPPQFNTVITRELPGLWQMRVPLDQVASLYATYELKAGNGQSDRFSNNERSEQTVRVVVEPLPIIEISRDENTNTALVEGGARLNFDLANAHSAGGYGGVLTVTVNQR</sequence>
<name>A0A367S020_9NOSO</name>
<accession>A0A367S020</accession>
<organism evidence="1 2">
    <name type="scientific">Nostoc minutum NIES-26</name>
    <dbReference type="NCBI Taxonomy" id="1844469"/>
    <lineage>
        <taxon>Bacteria</taxon>
        <taxon>Bacillati</taxon>
        <taxon>Cyanobacteriota</taxon>
        <taxon>Cyanophyceae</taxon>
        <taxon>Nostocales</taxon>
        <taxon>Nostocaceae</taxon>
        <taxon>Nostoc</taxon>
    </lineage>
</organism>
<evidence type="ECO:0000313" key="1">
    <source>
        <dbReference type="EMBL" id="RCJ42206.1"/>
    </source>
</evidence>
<keyword evidence="2" id="KW-1185">Reference proteome</keyword>
<reference evidence="1" key="1">
    <citation type="submission" date="2016-04" db="EMBL/GenBank/DDBJ databases">
        <authorList>
            <person name="Tabuchi Yagui T.R."/>
        </authorList>
    </citation>
    <scope>NUCLEOTIDE SEQUENCE [LARGE SCALE GENOMIC DNA]</scope>
    <source>
        <strain evidence="1">NIES-26</strain>
    </source>
</reference>
<comment type="caution">
    <text evidence="1">The sequence shown here is derived from an EMBL/GenBank/DDBJ whole genome shotgun (WGS) entry which is preliminary data.</text>
</comment>
<proteinExistence type="predicted"/>
<dbReference type="Proteomes" id="UP000252107">
    <property type="component" value="Unassembled WGS sequence"/>
</dbReference>